<dbReference type="RefSeq" id="WP_033633170.1">
    <property type="nucleotide sequence ID" value="NZ_CBCSIN010000014.1"/>
</dbReference>
<organism evidence="1 2">
    <name type="scientific">Serratia nematodiphila</name>
    <dbReference type="NCBI Taxonomy" id="458197"/>
    <lineage>
        <taxon>Bacteria</taxon>
        <taxon>Pseudomonadati</taxon>
        <taxon>Pseudomonadota</taxon>
        <taxon>Gammaproteobacteria</taxon>
        <taxon>Enterobacterales</taxon>
        <taxon>Yersiniaceae</taxon>
        <taxon>Serratia</taxon>
    </lineage>
</organism>
<name>A0A1G5LKW7_9GAMM</name>
<comment type="caution">
    <text evidence="1">The sequence shown here is derived from an EMBL/GenBank/DDBJ whole genome shotgun (WGS) entry which is preliminary data.</text>
</comment>
<sequence length="1017" mass="110543">MNFISLQQDTAIIFYAIMGRYADNQELTYFTRQIEKALYDNVYLANQLIDSPSGHLRYNGLTTVQKVEYIYHNATGQSPSPTKLDLLVNQVNAGLSLGQLVSNLINDTRHYIGNDPTTTAQQKHMFETINATLYPTPATSATSAAADVQGIYYTIGSLFNADGVNYWSKAIADGRVSVNYVANNFVESRAWLLSLNNDEFVKRIYKCIYDLTPDTTTVAKYTSGLNNNSETRGDVIIRLMTDVRNDVDNSIAKQNFLKATHVYGSGEFTPLKMQENVAVLFQLLTTTTGLDARGLDSFSRMLDSGKSELALLTLLTQSTSHFSSASDFSSLYIKLYGQALTNEQKNVILQQAENNALQATLNIIEAYRNGKSPLNDGPLPLTKDIATLEQQIGEKLGYQENGKITLDRDGALIGDINSGSIHRLSHAEIGVLNSASLDVNYASAIDLRFAKSLKNLTLQGDYAANAIVINSLSGRSITLYLNKNNLLNADNIIELTELASSRLIADQLNIADSKINMSLSGNELTRLLWNGNSIAGGANAIDKEFLATFLAKSSSSQSSISANFISKNVYLTSNGGNGYDAEIISNINQFLYFGGIELGGYRGTGNIYLNGELISTEGKNIFDFGLLNQTAKVYGTYPQPIKILAQGELPKTPTDGGKATGSSGLILSGMADDVKVINTSWSSMLTINGDASASSKLTLEMAKHLVDDAFKINIGANNGGWINAGEINIISQDKTTQESLKLESSGNTINTISLGGSDNNISNITVTASTRLYLTIKEDFSDTLQSIELPENDPRHNAVIDLFLEKGGSGGGAFYSLLSSLNNISPYEHVISSLFGNLLDIETFNGGNFTVHGNTIIGNSTTGVRNVSFENSNIENLVTLNRYSYDQIHAGSADRKWNFGPNEKGNIEIYGNISQPNQINTLFNSLAINNTDRAFDVLAKAMSKITKGASENSLAEVGAVGMGDNIYVIIDKNHNQKFDENDTVFSIANENIYSLANTLHYQAPTIDLNGFAPDYFA</sequence>
<protein>
    <recommendedName>
        <fullName evidence="3">DUF4214 domain-containing protein</fullName>
    </recommendedName>
</protein>
<accession>A0A1G5LKW7</accession>
<proteinExistence type="predicted"/>
<keyword evidence="2" id="KW-1185">Reference proteome</keyword>
<dbReference type="Proteomes" id="UP000183031">
    <property type="component" value="Unassembled WGS sequence"/>
</dbReference>
<dbReference type="EMBL" id="FMUT01000015">
    <property type="protein sequence ID" value="SCZ13543.1"/>
    <property type="molecule type" value="Genomic_DNA"/>
</dbReference>
<evidence type="ECO:0000313" key="2">
    <source>
        <dbReference type="Proteomes" id="UP000183031"/>
    </source>
</evidence>
<reference evidence="1 2" key="1">
    <citation type="submission" date="2016-10" db="EMBL/GenBank/DDBJ databases">
        <authorList>
            <person name="Varghese N."/>
            <person name="Submissions S."/>
        </authorList>
    </citation>
    <scope>NUCLEOTIDE SEQUENCE [LARGE SCALE GENOMIC DNA]</scope>
    <source>
        <strain evidence="1 2">CGMCC 1.6853</strain>
    </source>
</reference>
<evidence type="ECO:0000313" key="1">
    <source>
        <dbReference type="EMBL" id="SCZ13543.1"/>
    </source>
</evidence>
<gene>
    <name evidence="1" type="ORF">SAMN02927935_04526</name>
</gene>
<evidence type="ECO:0008006" key="3">
    <source>
        <dbReference type="Google" id="ProtNLM"/>
    </source>
</evidence>